<dbReference type="AlphaFoldDB" id="A0A1Y5RQ71"/>
<evidence type="ECO:0000313" key="2">
    <source>
        <dbReference type="EMBL" id="SLN22805.1"/>
    </source>
</evidence>
<feature type="region of interest" description="Disordered" evidence="1">
    <location>
        <begin position="163"/>
        <end position="194"/>
    </location>
</feature>
<feature type="compositionally biased region" description="Basic and acidic residues" evidence="1">
    <location>
        <begin position="185"/>
        <end position="194"/>
    </location>
</feature>
<dbReference type="OrthoDB" id="8443793at2"/>
<dbReference type="RefSeq" id="WP_085847628.1">
    <property type="nucleotide sequence ID" value="NZ_FNZV01000017.1"/>
</dbReference>
<dbReference type="STRING" id="658057.SAMN04488032_11758"/>
<reference evidence="2 3" key="1">
    <citation type="submission" date="2017-03" db="EMBL/GenBank/DDBJ databases">
        <authorList>
            <person name="Afonso C.L."/>
            <person name="Miller P.J."/>
            <person name="Scott M.A."/>
            <person name="Spackman E."/>
            <person name="Goraichik I."/>
            <person name="Dimitrov K.M."/>
            <person name="Suarez D.L."/>
            <person name="Swayne D.E."/>
        </authorList>
    </citation>
    <scope>NUCLEOTIDE SEQUENCE [LARGE SCALE GENOMIC DNA]</scope>
    <source>
        <strain evidence="2 3">CECT 7971</strain>
    </source>
</reference>
<sequence length="194" mass="21058">MSSNGTQNSLNTWGSAIRLSDLSASRSHNFILVPDAEQLKALRDTLGLQGLKKMRFEGTLIPASKRDWQLEAKIGATAVQSCVVTLEPVTSRVDAPVTRLYSAAYKDPALATAENEDDIETPEDDNVEPIPVALKLSDVAMEALVLALPDYPRAPDAALQETQFSKPGTDAMTDAETKPFASLKSLRDKLEKDD</sequence>
<dbReference type="InterPro" id="IPR003772">
    <property type="entry name" value="YceD"/>
</dbReference>
<gene>
    <name evidence="2" type="ORF">PAM7971_00707</name>
</gene>
<protein>
    <recommendedName>
        <fullName evidence="4">DUF177 domain-containing protein</fullName>
    </recommendedName>
</protein>
<proteinExistence type="predicted"/>
<evidence type="ECO:0008006" key="4">
    <source>
        <dbReference type="Google" id="ProtNLM"/>
    </source>
</evidence>
<organism evidence="2 3">
    <name type="scientific">Pacificibacter marinus</name>
    <dbReference type="NCBI Taxonomy" id="658057"/>
    <lineage>
        <taxon>Bacteria</taxon>
        <taxon>Pseudomonadati</taxon>
        <taxon>Pseudomonadota</taxon>
        <taxon>Alphaproteobacteria</taxon>
        <taxon>Rhodobacterales</taxon>
        <taxon>Roseobacteraceae</taxon>
        <taxon>Pacificibacter</taxon>
    </lineage>
</organism>
<accession>A0A1Y5RQ71</accession>
<dbReference type="EMBL" id="FWFW01000002">
    <property type="protein sequence ID" value="SLN22805.1"/>
    <property type="molecule type" value="Genomic_DNA"/>
</dbReference>
<name>A0A1Y5RQ71_9RHOB</name>
<evidence type="ECO:0000256" key="1">
    <source>
        <dbReference type="SAM" id="MobiDB-lite"/>
    </source>
</evidence>
<keyword evidence="3" id="KW-1185">Reference proteome</keyword>
<evidence type="ECO:0000313" key="3">
    <source>
        <dbReference type="Proteomes" id="UP000193307"/>
    </source>
</evidence>
<dbReference type="Pfam" id="PF02620">
    <property type="entry name" value="YceD"/>
    <property type="match status" value="1"/>
</dbReference>
<dbReference type="Proteomes" id="UP000193307">
    <property type="component" value="Unassembled WGS sequence"/>
</dbReference>